<name>A0ACA9UCW4_BIOOC</name>
<feature type="non-terminal residue" evidence="1">
    <location>
        <position position="192"/>
    </location>
</feature>
<accession>A0ACA9UCW4</accession>
<comment type="caution">
    <text evidence="1">The sequence shown here is derived from an EMBL/GenBank/DDBJ whole genome shotgun (WGS) entry which is preliminary data.</text>
</comment>
<dbReference type="EMBL" id="CADEHS020000245">
    <property type="protein sequence ID" value="CAG9951174.1"/>
    <property type="molecule type" value="Genomic_DNA"/>
</dbReference>
<dbReference type="Proteomes" id="UP000836387">
    <property type="component" value="Unassembled WGS sequence"/>
</dbReference>
<organism evidence="1 2">
    <name type="scientific">Clonostachys rosea f. rosea IK726</name>
    <dbReference type="NCBI Taxonomy" id="1349383"/>
    <lineage>
        <taxon>Eukaryota</taxon>
        <taxon>Fungi</taxon>
        <taxon>Dikarya</taxon>
        <taxon>Ascomycota</taxon>
        <taxon>Pezizomycotina</taxon>
        <taxon>Sordariomycetes</taxon>
        <taxon>Hypocreomycetidae</taxon>
        <taxon>Hypocreales</taxon>
        <taxon>Bionectriaceae</taxon>
        <taxon>Clonostachys</taxon>
    </lineage>
</organism>
<gene>
    <name evidence="1" type="ORF">CRV2_00020289</name>
</gene>
<evidence type="ECO:0000313" key="2">
    <source>
        <dbReference type="Proteomes" id="UP000836387"/>
    </source>
</evidence>
<keyword evidence="2" id="KW-1185">Reference proteome</keyword>
<feature type="non-terminal residue" evidence="1">
    <location>
        <position position="1"/>
    </location>
</feature>
<sequence>RGNPGALPHGQNNPQDRGFGLYTEAPRAINSSTYMYRARPSAAHQGYINMESKSHIENCFLTLNPAVETLPEQAEWSPFPLPPDNERIDFTDGLHTLGGSGDPNLRQGIAAYVYMINASMENKAYCNTDGDWLITPQLGILDIQTELGMLFVQPGEICVIPAGIRFKINLAPSVLVARGHIAEIWGLSLGAS</sequence>
<proteinExistence type="predicted"/>
<reference evidence="1" key="2">
    <citation type="submission" date="2021-10" db="EMBL/GenBank/DDBJ databases">
        <authorList>
            <person name="Piombo E."/>
        </authorList>
    </citation>
    <scope>NUCLEOTIDE SEQUENCE</scope>
</reference>
<evidence type="ECO:0000313" key="1">
    <source>
        <dbReference type="EMBL" id="CAG9951174.1"/>
    </source>
</evidence>
<protein>
    <submittedName>
        <fullName evidence="1">Uncharacterized protein</fullName>
    </submittedName>
</protein>
<reference evidence="1" key="1">
    <citation type="submission" date="2020-04" db="EMBL/GenBank/DDBJ databases">
        <authorList>
            <person name="Broberg M."/>
        </authorList>
    </citation>
    <scope>NUCLEOTIDE SEQUENCE</scope>
</reference>